<reference evidence="2 3" key="1">
    <citation type="submission" date="2020-08" db="EMBL/GenBank/DDBJ databases">
        <title>Genomic Encyclopedia of Type Strains, Phase IV (KMG-IV): sequencing the most valuable type-strain genomes for metagenomic binning, comparative biology and taxonomic classification.</title>
        <authorList>
            <person name="Goeker M."/>
        </authorList>
    </citation>
    <scope>NUCLEOTIDE SEQUENCE [LARGE SCALE GENOMIC DNA]</scope>
    <source>
        <strain evidence="2 3">DSM 25622</strain>
    </source>
</reference>
<dbReference type="InterPro" id="IPR025668">
    <property type="entry name" value="Tnp_DDE_dom"/>
</dbReference>
<name>A0A840YC99_9PROT</name>
<protein>
    <recommendedName>
        <fullName evidence="1">Transposase DDE domain-containing protein</fullName>
    </recommendedName>
</protein>
<proteinExistence type="predicted"/>
<evidence type="ECO:0000313" key="2">
    <source>
        <dbReference type="EMBL" id="MBB5696309.1"/>
    </source>
</evidence>
<dbReference type="Proteomes" id="UP000580654">
    <property type="component" value="Unassembled WGS sequence"/>
</dbReference>
<organism evidence="2 3">
    <name type="scientific">Muricoccus pecuniae</name>
    <dbReference type="NCBI Taxonomy" id="693023"/>
    <lineage>
        <taxon>Bacteria</taxon>
        <taxon>Pseudomonadati</taxon>
        <taxon>Pseudomonadota</taxon>
        <taxon>Alphaproteobacteria</taxon>
        <taxon>Acetobacterales</taxon>
        <taxon>Roseomonadaceae</taxon>
        <taxon>Muricoccus</taxon>
    </lineage>
</organism>
<gene>
    <name evidence="2" type="ORF">FHS87_004380</name>
</gene>
<dbReference type="Pfam" id="PF13751">
    <property type="entry name" value="DDE_Tnp_1_6"/>
    <property type="match status" value="1"/>
</dbReference>
<feature type="domain" description="Transposase DDE" evidence="1">
    <location>
        <begin position="13"/>
        <end position="111"/>
    </location>
</feature>
<evidence type="ECO:0000259" key="1">
    <source>
        <dbReference type="Pfam" id="PF13751"/>
    </source>
</evidence>
<sequence length="140" mass="15754">MPDSDGFQHYRARIPDCEPCRLRAICFSTTMRRRAILPHKDHPALLRARCKYARWELRERALYHRHRGLVEGVHGEAKTWHGLARAIRRGLANMQIQAFLTAAVINLKRLAGAVLMTLLSALAMGPAQGATRHQLAAPTS</sequence>
<keyword evidence="3" id="KW-1185">Reference proteome</keyword>
<accession>A0A840YC99</accession>
<comment type="caution">
    <text evidence="2">The sequence shown here is derived from an EMBL/GenBank/DDBJ whole genome shotgun (WGS) entry which is preliminary data.</text>
</comment>
<evidence type="ECO:0000313" key="3">
    <source>
        <dbReference type="Proteomes" id="UP000580654"/>
    </source>
</evidence>
<dbReference type="AlphaFoldDB" id="A0A840YC99"/>
<dbReference type="EMBL" id="JACIJD010000037">
    <property type="protein sequence ID" value="MBB5696309.1"/>
    <property type="molecule type" value="Genomic_DNA"/>
</dbReference>